<accession>A0A0B1Z6S5</accession>
<evidence type="ECO:0000313" key="5">
    <source>
        <dbReference type="EMBL" id="KHK66789.1"/>
    </source>
</evidence>
<dbReference type="Proteomes" id="UP000030949">
    <property type="component" value="Unassembled WGS sequence"/>
</dbReference>
<protein>
    <submittedName>
        <fullName evidence="5">NUDIX hydrolase</fullName>
    </submittedName>
</protein>
<dbReference type="PANTHER" id="PTHR43046">
    <property type="entry name" value="GDP-MANNOSE MANNOSYL HYDROLASE"/>
    <property type="match status" value="1"/>
</dbReference>
<dbReference type="AlphaFoldDB" id="A0A0B1Z6S5"/>
<dbReference type="PANTHER" id="PTHR43046:SF14">
    <property type="entry name" value="MUTT_NUDIX FAMILY PROTEIN"/>
    <property type="match status" value="1"/>
</dbReference>
<comment type="cofactor">
    <cofactor evidence="1">
        <name>Mg(2+)</name>
        <dbReference type="ChEBI" id="CHEBI:18420"/>
    </cofactor>
</comment>
<reference evidence="6" key="1">
    <citation type="submission" date="2015-03" db="EMBL/GenBank/DDBJ databases">
        <title>Pseudomonas frederiksbergensis hydrocarbon degrader.</title>
        <authorList>
            <person name="Brown L.M."/>
            <person name="Ruiz O.N."/>
            <person name="Mueller S."/>
            <person name="Gunasekera T.S."/>
        </authorList>
    </citation>
    <scope>NUCLEOTIDE SEQUENCE [LARGE SCALE GENOMIC DNA]</scope>
    <source>
        <strain evidence="6">SI8</strain>
    </source>
</reference>
<dbReference type="CDD" id="cd04667">
    <property type="entry name" value="NUDIX_Hydrolase"/>
    <property type="match status" value="1"/>
</dbReference>
<organism evidence="5 6">
    <name type="scientific">Pseudomonas frederiksbergensis</name>
    <dbReference type="NCBI Taxonomy" id="104087"/>
    <lineage>
        <taxon>Bacteria</taxon>
        <taxon>Pseudomonadati</taxon>
        <taxon>Pseudomonadota</taxon>
        <taxon>Gammaproteobacteria</taxon>
        <taxon>Pseudomonadales</taxon>
        <taxon>Pseudomonadaceae</taxon>
        <taxon>Pseudomonas</taxon>
    </lineage>
</organism>
<evidence type="ECO:0000256" key="3">
    <source>
        <dbReference type="RuleBase" id="RU003476"/>
    </source>
</evidence>
<dbReference type="OrthoDB" id="9791228at2"/>
<evidence type="ECO:0000259" key="4">
    <source>
        <dbReference type="PROSITE" id="PS51462"/>
    </source>
</evidence>
<dbReference type="Pfam" id="PF00293">
    <property type="entry name" value="NUDIX"/>
    <property type="match status" value="1"/>
</dbReference>
<dbReference type="InterPro" id="IPR000086">
    <property type="entry name" value="NUDIX_hydrolase_dom"/>
</dbReference>
<evidence type="ECO:0000313" key="6">
    <source>
        <dbReference type="Proteomes" id="UP000030949"/>
    </source>
</evidence>
<dbReference type="InterPro" id="IPR020476">
    <property type="entry name" value="Nudix_hydrolase"/>
</dbReference>
<dbReference type="PROSITE" id="PS51462">
    <property type="entry name" value="NUDIX"/>
    <property type="match status" value="1"/>
</dbReference>
<dbReference type="InterPro" id="IPR015797">
    <property type="entry name" value="NUDIX_hydrolase-like_dom_sf"/>
</dbReference>
<dbReference type="PRINTS" id="PR00502">
    <property type="entry name" value="NUDIXFAMILY"/>
</dbReference>
<dbReference type="PROSITE" id="PS00893">
    <property type="entry name" value="NUDIX_BOX"/>
    <property type="match status" value="1"/>
</dbReference>
<name>A0A0B1Z6S5_9PSED</name>
<sequence length="120" mass="13539">MKIRATVICEEDRHILLVRKPKSRWALPGGTVERGETHADAALRELAEETGLSAENLLYLMHVSEGGTEHHVFEAAVNDSTAARPQNEISDCVWHPLDAIAQLQMKKGMREILEAFRRRL</sequence>
<dbReference type="InterPro" id="IPR020084">
    <property type="entry name" value="NUDIX_hydrolase_CS"/>
</dbReference>
<feature type="domain" description="Nudix hydrolase" evidence="4">
    <location>
        <begin position="1"/>
        <end position="118"/>
    </location>
</feature>
<dbReference type="EMBL" id="JQGJ01000001">
    <property type="protein sequence ID" value="KHK66789.1"/>
    <property type="molecule type" value="Genomic_DNA"/>
</dbReference>
<dbReference type="Gene3D" id="3.90.79.10">
    <property type="entry name" value="Nucleoside Triphosphate Pyrophosphohydrolase"/>
    <property type="match status" value="1"/>
</dbReference>
<dbReference type="SUPFAM" id="SSF55811">
    <property type="entry name" value="Nudix"/>
    <property type="match status" value="1"/>
</dbReference>
<gene>
    <name evidence="5" type="ORF">JZ00_02815</name>
</gene>
<evidence type="ECO:0000256" key="2">
    <source>
        <dbReference type="ARBA" id="ARBA00022801"/>
    </source>
</evidence>
<keyword evidence="2 3" id="KW-0378">Hydrolase</keyword>
<comment type="similarity">
    <text evidence="3">Belongs to the Nudix hydrolase family.</text>
</comment>
<dbReference type="GO" id="GO:0016787">
    <property type="term" value="F:hydrolase activity"/>
    <property type="evidence" value="ECO:0007669"/>
    <property type="project" value="UniProtKB-KW"/>
</dbReference>
<evidence type="ECO:0000256" key="1">
    <source>
        <dbReference type="ARBA" id="ARBA00001946"/>
    </source>
</evidence>
<dbReference type="RefSeq" id="WP_039588769.1">
    <property type="nucleotide sequence ID" value="NZ_CP142104.1"/>
</dbReference>
<comment type="caution">
    <text evidence="5">The sequence shown here is derived from an EMBL/GenBank/DDBJ whole genome shotgun (WGS) entry which is preliminary data.</text>
</comment>
<proteinExistence type="inferred from homology"/>